<evidence type="ECO:0000256" key="1">
    <source>
        <dbReference type="ARBA" id="ARBA00005582"/>
    </source>
</evidence>
<dbReference type="VEuPathDB" id="ToxoDB:ETH2_1112300"/>
<dbReference type="InterPro" id="IPR003565">
    <property type="entry name" value="Tetra_PHTase"/>
</dbReference>
<reference evidence="7" key="2">
    <citation type="submission" date="2013-10" db="EMBL/GenBank/DDBJ databases">
        <authorList>
            <person name="Aslett M."/>
        </authorList>
    </citation>
    <scope>NUCLEOTIDE SEQUENCE [LARGE SCALE GENOMIC DNA]</scope>
    <source>
        <strain evidence="7">Houghton</strain>
    </source>
</reference>
<dbReference type="PROSITE" id="PS00893">
    <property type="entry name" value="NUDIX_BOX"/>
    <property type="match status" value="1"/>
</dbReference>
<dbReference type="GO" id="GO:0004081">
    <property type="term" value="F:bis(5'-nucleosyl)-tetraphosphatase (asymmetrical) activity"/>
    <property type="evidence" value="ECO:0007669"/>
    <property type="project" value="TreeGrafter"/>
</dbReference>
<dbReference type="InterPro" id="IPR015797">
    <property type="entry name" value="NUDIX_hydrolase-like_dom_sf"/>
</dbReference>
<evidence type="ECO:0000256" key="4">
    <source>
        <dbReference type="ARBA" id="ARBA00022801"/>
    </source>
</evidence>
<dbReference type="PANTHER" id="PTHR21340:SF0">
    <property type="entry name" value="BIS(5'-NUCLEOSYL)-TETRAPHOSPHATASE [ASYMMETRICAL]"/>
    <property type="match status" value="1"/>
</dbReference>
<organism evidence="7 8">
    <name type="scientific">Eimeria tenella</name>
    <name type="common">Coccidian parasite</name>
    <dbReference type="NCBI Taxonomy" id="5802"/>
    <lineage>
        <taxon>Eukaryota</taxon>
        <taxon>Sar</taxon>
        <taxon>Alveolata</taxon>
        <taxon>Apicomplexa</taxon>
        <taxon>Conoidasida</taxon>
        <taxon>Coccidia</taxon>
        <taxon>Eucoccidiorida</taxon>
        <taxon>Eimeriorina</taxon>
        <taxon>Eimeriidae</taxon>
        <taxon>Eimeria</taxon>
    </lineage>
</organism>
<dbReference type="OrthoDB" id="276276at2759"/>
<accession>U6KX54</accession>
<dbReference type="PANTHER" id="PTHR21340">
    <property type="entry name" value="DIADENOSINE 5,5-P1,P4-TETRAPHOSPHATE PYROPHOSPHOHYDROLASE MUTT"/>
    <property type="match status" value="1"/>
</dbReference>
<gene>
    <name evidence="7" type="ORF">ETH_00005960</name>
</gene>
<dbReference type="InterPro" id="IPR051325">
    <property type="entry name" value="Nudix_hydrolase_domain"/>
</dbReference>
<dbReference type="GeneID" id="25250399"/>
<dbReference type="GO" id="GO:0006754">
    <property type="term" value="P:ATP biosynthetic process"/>
    <property type="evidence" value="ECO:0007669"/>
    <property type="project" value="TreeGrafter"/>
</dbReference>
<dbReference type="EMBL" id="HG675352">
    <property type="protein sequence ID" value="CDJ40909.1"/>
    <property type="molecule type" value="Genomic_DNA"/>
</dbReference>
<dbReference type="InterPro" id="IPR020084">
    <property type="entry name" value="NUDIX_hydrolase_CS"/>
</dbReference>
<dbReference type="Gene3D" id="3.90.79.10">
    <property type="entry name" value="Nucleoside Triphosphate Pyrophosphohydrolase"/>
    <property type="match status" value="1"/>
</dbReference>
<proteinExistence type="inferred from homology"/>
<evidence type="ECO:0000313" key="8">
    <source>
        <dbReference type="Proteomes" id="UP000030747"/>
    </source>
</evidence>
<feature type="domain" description="Nudix hydrolase" evidence="6">
    <location>
        <begin position="1"/>
        <end position="135"/>
    </location>
</feature>
<evidence type="ECO:0000256" key="5">
    <source>
        <dbReference type="ARBA" id="ARBA00032644"/>
    </source>
</evidence>
<evidence type="ECO:0000256" key="3">
    <source>
        <dbReference type="ARBA" id="ARBA00022741"/>
    </source>
</evidence>
<dbReference type="GO" id="GO:0006167">
    <property type="term" value="P:AMP biosynthetic process"/>
    <property type="evidence" value="ECO:0007669"/>
    <property type="project" value="TreeGrafter"/>
</dbReference>
<keyword evidence="3" id="KW-0547">Nucleotide-binding</keyword>
<dbReference type="AlphaFoldDB" id="U6KX54"/>
<dbReference type="Proteomes" id="UP000030747">
    <property type="component" value="Unassembled WGS sequence"/>
</dbReference>
<dbReference type="InterPro" id="IPR000086">
    <property type="entry name" value="NUDIX_hydrolase_dom"/>
</dbReference>
<dbReference type="OMA" id="KQSRYFL"/>
<evidence type="ECO:0000256" key="2">
    <source>
        <dbReference type="ARBA" id="ARBA00018911"/>
    </source>
</evidence>
<reference evidence="7" key="1">
    <citation type="submission" date="2013-10" db="EMBL/GenBank/DDBJ databases">
        <title>Genomic analysis of the causative agents of coccidiosis in chickens.</title>
        <authorList>
            <person name="Reid A.J."/>
            <person name="Blake D."/>
            <person name="Billington K."/>
            <person name="Browne H."/>
            <person name="Dunn M."/>
            <person name="Hung S."/>
            <person name="Kawahara F."/>
            <person name="Miranda-Saavedra D."/>
            <person name="Mourier T."/>
            <person name="Nagra H."/>
            <person name="Otto T.D."/>
            <person name="Rawlings N."/>
            <person name="Sanchez A."/>
            <person name="Sanders M."/>
            <person name="Subramaniam C."/>
            <person name="Tay Y."/>
            <person name="Dear P."/>
            <person name="Doerig C."/>
            <person name="Gruber A."/>
            <person name="Parkinson J."/>
            <person name="Shirley M."/>
            <person name="Wan K.L."/>
            <person name="Berriman M."/>
            <person name="Tomley F."/>
            <person name="Pain A."/>
        </authorList>
    </citation>
    <scope>NUCLEOTIDE SEQUENCE [LARGE SCALE GENOMIC DNA]</scope>
    <source>
        <strain evidence="7">Houghton</strain>
    </source>
</reference>
<dbReference type="Pfam" id="PF00293">
    <property type="entry name" value="NUDIX"/>
    <property type="match status" value="1"/>
</dbReference>
<comment type="similarity">
    <text evidence="1">Belongs to the Nudix hydrolase family.</text>
</comment>
<dbReference type="RefSeq" id="XP_013231659.1">
    <property type="nucleotide sequence ID" value="XM_013376205.1"/>
</dbReference>
<dbReference type="GO" id="GO:0000166">
    <property type="term" value="F:nucleotide binding"/>
    <property type="evidence" value="ECO:0007669"/>
    <property type="project" value="UniProtKB-KW"/>
</dbReference>
<evidence type="ECO:0000313" key="7">
    <source>
        <dbReference type="EMBL" id="CDJ40909.1"/>
    </source>
</evidence>
<dbReference type="PRINTS" id="PR01405">
    <property type="entry name" value="TETRPHPHTASE"/>
</dbReference>
<keyword evidence="8" id="KW-1185">Reference proteome</keyword>
<evidence type="ECO:0000259" key="6">
    <source>
        <dbReference type="PROSITE" id="PS51462"/>
    </source>
</evidence>
<protein>
    <recommendedName>
        <fullName evidence="2">Bis(5'-nucleosyl)-tetraphosphatase [asymmetrical]</fullName>
    </recommendedName>
    <alternativeName>
        <fullName evidence="5">Diadenosine 5',5'''-P1,P4-tetraphosphate asymmetrical hydrolase</fullName>
    </alternativeName>
</protein>
<keyword evidence="4" id="KW-0378">Hydrolase</keyword>
<name>U6KX54_EIMTE</name>
<dbReference type="VEuPathDB" id="ToxoDB:ETH_00005960"/>
<sequence>MGKAAAVRAGGLLIARVAPPAAAAAATAAAATAAAAAAGHLEDGEDFLAAALRETHEETGLRKEHLKVLSSFWRDLRYEARGKPKQSRYFLAVLENPETPIKISDEHAEYRWVGLKEAQQLSGFEDMQQLLSEANGGTGLAMTKRKRIRKPTKKCMISLQQQQHQQQRQQQ</sequence>
<dbReference type="SUPFAM" id="SSF55811">
    <property type="entry name" value="Nudix"/>
    <property type="match status" value="1"/>
</dbReference>
<dbReference type="PROSITE" id="PS51462">
    <property type="entry name" value="NUDIX"/>
    <property type="match status" value="1"/>
</dbReference>